<protein>
    <recommendedName>
        <fullName evidence="10">Somatostatin/Cortistatin C-terminal domain-containing protein</fullName>
    </recommendedName>
</protein>
<feature type="signal peptide" evidence="9">
    <location>
        <begin position="1"/>
        <end position="19"/>
    </location>
</feature>
<dbReference type="PIRSF" id="PIRSF001814">
    <property type="entry name" value="Somatostatin"/>
    <property type="match status" value="1"/>
</dbReference>
<feature type="domain" description="Somatostatin/Cortistatin C-terminal" evidence="10">
    <location>
        <begin position="91"/>
        <end position="108"/>
    </location>
</feature>
<evidence type="ECO:0000256" key="4">
    <source>
        <dbReference type="ARBA" id="ARBA00022685"/>
    </source>
</evidence>
<feature type="chain" id="PRO_5043316798" description="Somatostatin/Cortistatin C-terminal domain-containing protein" evidence="9">
    <location>
        <begin position="20"/>
        <end position="108"/>
    </location>
</feature>
<feature type="disulfide bond" evidence="8">
    <location>
        <begin position="97"/>
        <end position="108"/>
    </location>
</feature>
<keyword evidence="12" id="KW-1185">Reference proteome</keyword>
<evidence type="ECO:0000256" key="9">
    <source>
        <dbReference type="SAM" id="SignalP"/>
    </source>
</evidence>
<keyword evidence="6 9" id="KW-0732">Signal</keyword>
<dbReference type="Proteomes" id="UP001066276">
    <property type="component" value="Chromosome 6"/>
</dbReference>
<reference evidence="11" key="1">
    <citation type="journal article" date="2022" name="bioRxiv">
        <title>Sequencing and chromosome-scale assembly of the giantPleurodeles waltlgenome.</title>
        <authorList>
            <person name="Brown T."/>
            <person name="Elewa A."/>
            <person name="Iarovenko S."/>
            <person name="Subramanian E."/>
            <person name="Araus A.J."/>
            <person name="Petzold A."/>
            <person name="Susuki M."/>
            <person name="Suzuki K.-i.T."/>
            <person name="Hayashi T."/>
            <person name="Toyoda A."/>
            <person name="Oliveira C."/>
            <person name="Osipova E."/>
            <person name="Leigh N.D."/>
            <person name="Simon A."/>
            <person name="Yun M.H."/>
        </authorList>
    </citation>
    <scope>NUCLEOTIDE SEQUENCE</scope>
    <source>
        <strain evidence="11">20211129_DDA</strain>
        <tissue evidence="11">Liver</tissue>
    </source>
</reference>
<dbReference type="InterPro" id="IPR004250">
    <property type="entry name" value="Somatostatin"/>
</dbReference>
<evidence type="ECO:0000313" key="11">
    <source>
        <dbReference type="EMBL" id="KAJ1145251.1"/>
    </source>
</evidence>
<keyword evidence="3" id="KW-0964">Secreted</keyword>
<dbReference type="EMBL" id="JANPWB010000010">
    <property type="protein sequence ID" value="KAJ1145251.1"/>
    <property type="molecule type" value="Genomic_DNA"/>
</dbReference>
<dbReference type="GO" id="GO:0030334">
    <property type="term" value="P:regulation of cell migration"/>
    <property type="evidence" value="ECO:0007669"/>
    <property type="project" value="TreeGrafter"/>
</dbReference>
<comment type="similarity">
    <text evidence="2">Belongs to the somatostatin family.</text>
</comment>
<comment type="caution">
    <text evidence="11">The sequence shown here is derived from an EMBL/GenBank/DDBJ whole genome shotgun (WGS) entry which is preliminary data.</text>
</comment>
<sequence>MQVLPSLMSALLLVWSVRGTVLPGEQRMSSGHSGVLSQVQKDVLLKVLSGWLDGMESNLIGGDTTLSADSEEPMEDQTRLAYGRSSQLASRDRKAPCKHFFWKTFTSC</sequence>
<evidence type="ECO:0000256" key="5">
    <source>
        <dbReference type="ARBA" id="ARBA00022702"/>
    </source>
</evidence>
<evidence type="ECO:0000313" key="12">
    <source>
        <dbReference type="Proteomes" id="UP001066276"/>
    </source>
</evidence>
<dbReference type="InterPro" id="IPR018142">
    <property type="entry name" value="Somatostatin/Cortistatin_C"/>
</dbReference>
<dbReference type="AlphaFoldDB" id="A0AAV7QXJ8"/>
<comment type="subcellular location">
    <subcellularLocation>
        <location evidence="1">Secreted</location>
    </subcellularLocation>
</comment>
<evidence type="ECO:0000256" key="1">
    <source>
        <dbReference type="ARBA" id="ARBA00004613"/>
    </source>
</evidence>
<gene>
    <name evidence="11" type="ORF">NDU88_011542</name>
</gene>
<dbReference type="Pfam" id="PF03002">
    <property type="entry name" value="Somatostatin"/>
    <property type="match status" value="1"/>
</dbReference>
<name>A0AAV7QXJ8_PLEWA</name>
<evidence type="ECO:0000256" key="7">
    <source>
        <dbReference type="ARBA" id="ARBA00023157"/>
    </source>
</evidence>
<dbReference type="GO" id="GO:0007193">
    <property type="term" value="P:adenylate cyclase-inhibiting G protein-coupled receptor signaling pathway"/>
    <property type="evidence" value="ECO:0007669"/>
    <property type="project" value="TreeGrafter"/>
</dbReference>
<evidence type="ECO:0000256" key="8">
    <source>
        <dbReference type="PIRSR" id="PIRSR001814-1"/>
    </source>
</evidence>
<dbReference type="GO" id="GO:0001664">
    <property type="term" value="F:G protein-coupled receptor binding"/>
    <property type="evidence" value="ECO:0007669"/>
    <property type="project" value="TreeGrafter"/>
</dbReference>
<evidence type="ECO:0000259" key="10">
    <source>
        <dbReference type="Pfam" id="PF03002"/>
    </source>
</evidence>
<accession>A0AAV7QXJ8</accession>
<keyword evidence="7 8" id="KW-1015">Disulfide bond</keyword>
<keyword evidence="5" id="KW-0372">Hormone</keyword>
<evidence type="ECO:0000256" key="6">
    <source>
        <dbReference type="ARBA" id="ARBA00022729"/>
    </source>
</evidence>
<dbReference type="PANTHER" id="PTHR10558">
    <property type="entry name" value="SOMATOSTATIN"/>
    <property type="match status" value="1"/>
</dbReference>
<organism evidence="11 12">
    <name type="scientific">Pleurodeles waltl</name>
    <name type="common">Iberian ribbed newt</name>
    <dbReference type="NCBI Taxonomy" id="8319"/>
    <lineage>
        <taxon>Eukaryota</taxon>
        <taxon>Metazoa</taxon>
        <taxon>Chordata</taxon>
        <taxon>Craniata</taxon>
        <taxon>Vertebrata</taxon>
        <taxon>Euteleostomi</taxon>
        <taxon>Amphibia</taxon>
        <taxon>Batrachia</taxon>
        <taxon>Caudata</taxon>
        <taxon>Salamandroidea</taxon>
        <taxon>Salamandridae</taxon>
        <taxon>Pleurodelinae</taxon>
        <taxon>Pleurodeles</taxon>
    </lineage>
</organism>
<evidence type="ECO:0000256" key="2">
    <source>
        <dbReference type="ARBA" id="ARBA00008327"/>
    </source>
</evidence>
<dbReference type="GO" id="GO:0005615">
    <property type="term" value="C:extracellular space"/>
    <property type="evidence" value="ECO:0007669"/>
    <property type="project" value="TreeGrafter"/>
</dbReference>
<evidence type="ECO:0000256" key="3">
    <source>
        <dbReference type="ARBA" id="ARBA00022525"/>
    </source>
</evidence>
<keyword evidence="4" id="KW-0165">Cleavage on pair of basic residues</keyword>
<proteinExistence type="inferred from homology"/>
<dbReference type="GO" id="GO:0005184">
    <property type="term" value="F:neuropeptide hormone activity"/>
    <property type="evidence" value="ECO:0007669"/>
    <property type="project" value="TreeGrafter"/>
</dbReference>
<dbReference type="PANTHER" id="PTHR10558:SF1">
    <property type="entry name" value="CORTISTATIN"/>
    <property type="match status" value="1"/>
</dbReference>